<name>A0A4Q7MBV3_9MICO</name>
<dbReference type="GO" id="GO:0016747">
    <property type="term" value="F:acyltransferase activity, transferring groups other than amino-acyl groups"/>
    <property type="evidence" value="ECO:0007669"/>
    <property type="project" value="InterPro"/>
</dbReference>
<evidence type="ECO:0000313" key="5">
    <source>
        <dbReference type="Proteomes" id="UP000293289"/>
    </source>
</evidence>
<dbReference type="InterPro" id="IPR016181">
    <property type="entry name" value="Acyl_CoA_acyltransferase"/>
</dbReference>
<organism evidence="4 5">
    <name type="scientific">Agromyces ramosus</name>
    <dbReference type="NCBI Taxonomy" id="33879"/>
    <lineage>
        <taxon>Bacteria</taxon>
        <taxon>Bacillati</taxon>
        <taxon>Actinomycetota</taxon>
        <taxon>Actinomycetes</taxon>
        <taxon>Micrococcales</taxon>
        <taxon>Microbacteriaceae</taxon>
        <taxon>Agromyces</taxon>
    </lineage>
</organism>
<dbReference type="Gene3D" id="3.40.630.30">
    <property type="match status" value="1"/>
</dbReference>
<dbReference type="AlphaFoldDB" id="A0A4Q7MBV3"/>
<keyword evidence="2" id="KW-0012">Acyltransferase</keyword>
<dbReference type="RefSeq" id="WP_207221862.1">
    <property type="nucleotide sequence ID" value="NZ_SGWY01000003.1"/>
</dbReference>
<dbReference type="PROSITE" id="PS51186">
    <property type="entry name" value="GNAT"/>
    <property type="match status" value="1"/>
</dbReference>
<protein>
    <submittedName>
        <fullName evidence="4">Acetyltransferase (GNAT) family protein</fullName>
    </submittedName>
</protein>
<evidence type="ECO:0000256" key="2">
    <source>
        <dbReference type="ARBA" id="ARBA00023315"/>
    </source>
</evidence>
<evidence type="ECO:0000313" key="4">
    <source>
        <dbReference type="EMBL" id="RZS64857.1"/>
    </source>
</evidence>
<dbReference type="InterPro" id="IPR050680">
    <property type="entry name" value="YpeA/RimI_acetyltransf"/>
</dbReference>
<feature type="domain" description="N-acetyltransferase" evidence="3">
    <location>
        <begin position="6"/>
        <end position="155"/>
    </location>
</feature>
<dbReference type="PANTHER" id="PTHR43420">
    <property type="entry name" value="ACETYLTRANSFERASE"/>
    <property type="match status" value="1"/>
</dbReference>
<dbReference type="Proteomes" id="UP000293289">
    <property type="component" value="Unassembled WGS sequence"/>
</dbReference>
<dbReference type="CDD" id="cd04301">
    <property type="entry name" value="NAT_SF"/>
    <property type="match status" value="1"/>
</dbReference>
<sequence>MATPDIRLVPKTPEETADWLPVAMAAYEEARARAGDTAEQAAAGRRASEERFFPDGRLVDGQLLFTIMADGEDAGWLWIGPMEDPSNWYVWDVAVHEAFRGRGIGEATMRLAEDIARSQGATRLRLNVFADNDPAIRLYARLGYVTDAMHLHKPL</sequence>
<evidence type="ECO:0000256" key="1">
    <source>
        <dbReference type="ARBA" id="ARBA00022679"/>
    </source>
</evidence>
<dbReference type="InterPro" id="IPR000182">
    <property type="entry name" value="GNAT_dom"/>
</dbReference>
<dbReference type="SUPFAM" id="SSF55729">
    <property type="entry name" value="Acyl-CoA N-acyltransferases (Nat)"/>
    <property type="match status" value="1"/>
</dbReference>
<evidence type="ECO:0000259" key="3">
    <source>
        <dbReference type="PROSITE" id="PS51186"/>
    </source>
</evidence>
<reference evidence="4 5" key="1">
    <citation type="submission" date="2019-02" db="EMBL/GenBank/DDBJ databases">
        <title>Genomic Encyclopedia of Type Strains, Phase IV (KMG-IV): sequencing the most valuable type-strain genomes for metagenomic binning, comparative biology and taxonomic classification.</title>
        <authorList>
            <person name="Goeker M."/>
        </authorList>
    </citation>
    <scope>NUCLEOTIDE SEQUENCE [LARGE SCALE GENOMIC DNA]</scope>
    <source>
        <strain evidence="4 5">DSM 43045</strain>
    </source>
</reference>
<comment type="caution">
    <text evidence="4">The sequence shown here is derived from an EMBL/GenBank/DDBJ whole genome shotgun (WGS) entry which is preliminary data.</text>
</comment>
<keyword evidence="1 4" id="KW-0808">Transferase</keyword>
<dbReference type="EMBL" id="SGWY01000003">
    <property type="protein sequence ID" value="RZS64857.1"/>
    <property type="molecule type" value="Genomic_DNA"/>
</dbReference>
<proteinExistence type="predicted"/>
<keyword evidence="5" id="KW-1185">Reference proteome</keyword>
<accession>A0A4Q7MBV3</accession>
<dbReference type="Pfam" id="PF00583">
    <property type="entry name" value="Acetyltransf_1"/>
    <property type="match status" value="1"/>
</dbReference>
<gene>
    <name evidence="4" type="ORF">EV187_3245</name>
</gene>